<proteinExistence type="predicted"/>
<keyword evidence="2" id="KW-1185">Reference proteome</keyword>
<sequence length="59" mass="6799">MSFSRKSRTPDQIDAIRDEMLSTVEIAIREGDDEARKHLMEKANPVGKGKCHCRWRSPN</sequence>
<reference evidence="1" key="1">
    <citation type="submission" date="2007-07" db="EMBL/GenBank/DDBJ databases">
        <title>PCAP assembly of the Caenorhabditis remanei genome.</title>
        <authorList>
            <consortium name="The Caenorhabditis remanei Sequencing Consortium"/>
            <person name="Wilson R.K."/>
        </authorList>
    </citation>
    <scope>NUCLEOTIDE SEQUENCE [LARGE SCALE GENOMIC DNA]</scope>
    <source>
        <strain evidence="1">PB4641</strain>
    </source>
</reference>
<dbReference type="Proteomes" id="UP000008281">
    <property type="component" value="Unassembled WGS sequence"/>
</dbReference>
<evidence type="ECO:0000313" key="2">
    <source>
        <dbReference type="Proteomes" id="UP000008281"/>
    </source>
</evidence>
<accession>E3N931</accession>
<dbReference type="EMBL" id="DS268561">
    <property type="protein sequence ID" value="EFO90103.1"/>
    <property type="molecule type" value="Genomic_DNA"/>
</dbReference>
<dbReference type="AlphaFoldDB" id="E3N931"/>
<gene>
    <name evidence="1" type="ORF">CRE_20942</name>
</gene>
<name>E3N931_CAERE</name>
<dbReference type="InParanoid" id="E3N931"/>
<protein>
    <submittedName>
        <fullName evidence="1">Uncharacterized protein</fullName>
    </submittedName>
</protein>
<evidence type="ECO:0000313" key="1">
    <source>
        <dbReference type="EMBL" id="EFO90103.1"/>
    </source>
</evidence>
<dbReference type="HOGENOM" id="CLU_2963001_0_0_1"/>
<organism evidence="2">
    <name type="scientific">Caenorhabditis remanei</name>
    <name type="common">Caenorhabditis vulgaris</name>
    <dbReference type="NCBI Taxonomy" id="31234"/>
    <lineage>
        <taxon>Eukaryota</taxon>
        <taxon>Metazoa</taxon>
        <taxon>Ecdysozoa</taxon>
        <taxon>Nematoda</taxon>
        <taxon>Chromadorea</taxon>
        <taxon>Rhabditida</taxon>
        <taxon>Rhabditina</taxon>
        <taxon>Rhabditomorpha</taxon>
        <taxon>Rhabditoidea</taxon>
        <taxon>Rhabditidae</taxon>
        <taxon>Peloderinae</taxon>
        <taxon>Caenorhabditis</taxon>
    </lineage>
</organism>